<dbReference type="InterPro" id="IPR011538">
    <property type="entry name" value="Nuo51_FMN-bd"/>
</dbReference>
<dbReference type="InterPro" id="IPR010208">
    <property type="entry name" value="Ion_transpt_RnfC/RsxC"/>
</dbReference>
<dbReference type="Proteomes" id="UP000514720">
    <property type="component" value="Chromosome"/>
</dbReference>
<dbReference type="HAMAP" id="MF_00461">
    <property type="entry name" value="RsxC_RnfC"/>
    <property type="match status" value="1"/>
</dbReference>
<evidence type="ECO:0000256" key="8">
    <source>
        <dbReference type="HAMAP-Rule" id="MF_00461"/>
    </source>
</evidence>
<dbReference type="KEGG" id="xcl:G4Z02_00525"/>
<dbReference type="GO" id="GO:0051539">
    <property type="term" value="F:4 iron, 4 sulfur cluster binding"/>
    <property type="evidence" value="ECO:0007669"/>
    <property type="project" value="UniProtKB-KW"/>
</dbReference>
<evidence type="ECO:0000256" key="5">
    <source>
        <dbReference type="ARBA" id="ARBA00022982"/>
    </source>
</evidence>
<dbReference type="EMBL" id="CP048914">
    <property type="protein sequence ID" value="QMS84284.1"/>
    <property type="molecule type" value="Genomic_DNA"/>
</dbReference>
<keyword evidence="8" id="KW-0472">Membrane</keyword>
<dbReference type="GO" id="GO:0005886">
    <property type="term" value="C:plasma membrane"/>
    <property type="evidence" value="ECO:0007669"/>
    <property type="project" value="UniProtKB-SubCell"/>
</dbReference>
<dbReference type="NCBIfam" id="TIGR01945">
    <property type="entry name" value="rnfC"/>
    <property type="match status" value="1"/>
</dbReference>
<dbReference type="Gene3D" id="3.40.50.11540">
    <property type="entry name" value="NADH-ubiquinone oxidoreductase 51kDa subunit"/>
    <property type="match status" value="1"/>
</dbReference>
<evidence type="ECO:0000256" key="3">
    <source>
        <dbReference type="ARBA" id="ARBA00022723"/>
    </source>
</evidence>
<comment type="cofactor">
    <cofactor evidence="8">
        <name>[4Fe-4S] cluster</name>
        <dbReference type="ChEBI" id="CHEBI:49883"/>
    </cofactor>
    <text evidence="8">Binds 2 [4Fe-4S] clusters per subunit.</text>
</comment>
<comment type="subunit">
    <text evidence="8">The complex is composed of six subunits: RnfA, RnfB, RnfC, RnfD, RnfE and RnfG.</text>
</comment>
<keyword evidence="2 8" id="KW-0004">4Fe-4S</keyword>
<keyword evidence="11" id="KW-1185">Reference proteome</keyword>
<dbReference type="GO" id="GO:0022900">
    <property type="term" value="P:electron transport chain"/>
    <property type="evidence" value="ECO:0007669"/>
    <property type="project" value="UniProtKB-UniRule"/>
</dbReference>
<dbReference type="Pfam" id="PF10531">
    <property type="entry name" value="SLBB"/>
    <property type="match status" value="1"/>
</dbReference>
<feature type="binding site" evidence="8">
    <location>
        <position position="415"/>
    </location>
    <ligand>
        <name>[4Fe-4S] cluster</name>
        <dbReference type="ChEBI" id="CHEBI:49883"/>
        <label>1</label>
    </ligand>
</feature>
<dbReference type="PROSITE" id="PS51379">
    <property type="entry name" value="4FE4S_FER_2"/>
    <property type="match status" value="1"/>
</dbReference>
<gene>
    <name evidence="8" type="primary">rnfC</name>
    <name evidence="10" type="ORF">G4Z02_00525</name>
</gene>
<dbReference type="Pfam" id="PF13375">
    <property type="entry name" value="RnfC_N"/>
    <property type="match status" value="1"/>
</dbReference>
<dbReference type="PANTHER" id="PTHR43034:SF2">
    <property type="entry name" value="ION-TRANSLOCATING OXIDOREDUCTASE COMPLEX SUBUNIT C"/>
    <property type="match status" value="1"/>
</dbReference>
<dbReference type="Pfam" id="PF12838">
    <property type="entry name" value="Fer4_7"/>
    <property type="match status" value="1"/>
</dbReference>
<dbReference type="RefSeq" id="WP_258877892.1">
    <property type="nucleotide sequence ID" value="NZ_CP048914.1"/>
</dbReference>
<dbReference type="PANTHER" id="PTHR43034">
    <property type="entry name" value="ION-TRANSLOCATING OXIDOREDUCTASE COMPLEX SUBUNIT C"/>
    <property type="match status" value="1"/>
</dbReference>
<keyword evidence="5 8" id="KW-0249">Electron transport</keyword>
<dbReference type="InterPro" id="IPR037225">
    <property type="entry name" value="Nuo51_FMN-bd_sf"/>
</dbReference>
<feature type="binding site" evidence="8">
    <location>
        <position position="372"/>
    </location>
    <ligand>
        <name>[4Fe-4S] cluster</name>
        <dbReference type="ChEBI" id="CHEBI:49883"/>
        <label>1</label>
    </ligand>
</feature>
<evidence type="ECO:0000313" key="11">
    <source>
        <dbReference type="Proteomes" id="UP000514720"/>
    </source>
</evidence>
<dbReference type="InterPro" id="IPR026902">
    <property type="entry name" value="RnfC_N"/>
</dbReference>
<evidence type="ECO:0000256" key="1">
    <source>
        <dbReference type="ARBA" id="ARBA00022448"/>
    </source>
</evidence>
<dbReference type="Gene3D" id="3.30.70.20">
    <property type="match status" value="1"/>
</dbReference>
<protein>
    <recommendedName>
        <fullName evidence="8">Ion-translocating oxidoreductase complex subunit C</fullName>
        <ecNumber evidence="8">7.-.-.-</ecNumber>
    </recommendedName>
    <alternativeName>
        <fullName evidence="8">Rnf electron transport complex subunit C</fullName>
    </alternativeName>
</protein>
<comment type="function">
    <text evidence="8">Part of a membrane-bound complex that couples electron transfer with translocation of ions across the membrane.</text>
</comment>
<evidence type="ECO:0000256" key="4">
    <source>
        <dbReference type="ARBA" id="ARBA00022737"/>
    </source>
</evidence>
<keyword evidence="4 8" id="KW-0677">Repeat</keyword>
<dbReference type="SUPFAM" id="SSF46548">
    <property type="entry name" value="alpha-helical ferredoxin"/>
    <property type="match status" value="1"/>
</dbReference>
<organism evidence="10 11">
    <name type="scientific">Candidatus Xianfuyuplasma coldseepsis</name>
    <dbReference type="NCBI Taxonomy" id="2782163"/>
    <lineage>
        <taxon>Bacteria</taxon>
        <taxon>Bacillati</taxon>
        <taxon>Mycoplasmatota</taxon>
        <taxon>Mollicutes</taxon>
        <taxon>Candidatus Izemoplasmatales</taxon>
        <taxon>Candidatus Izemoplasmataceae</taxon>
        <taxon>Candidatus Xianfuyuplasma</taxon>
    </lineage>
</organism>
<feature type="binding site" evidence="8">
    <location>
        <position position="376"/>
    </location>
    <ligand>
        <name>[4Fe-4S] cluster</name>
        <dbReference type="ChEBI" id="CHEBI:49883"/>
        <label>2</label>
    </ligand>
</feature>
<evidence type="ECO:0000256" key="7">
    <source>
        <dbReference type="ARBA" id="ARBA00023014"/>
    </source>
</evidence>
<keyword evidence="8" id="KW-1278">Translocase</keyword>
<evidence type="ECO:0000256" key="6">
    <source>
        <dbReference type="ARBA" id="ARBA00023004"/>
    </source>
</evidence>
<keyword evidence="6 8" id="KW-0408">Iron</keyword>
<dbReference type="SUPFAM" id="SSF142984">
    <property type="entry name" value="Nqo1 middle domain-like"/>
    <property type="match status" value="1"/>
</dbReference>
<feature type="binding site" evidence="8">
    <location>
        <position position="405"/>
    </location>
    <ligand>
        <name>[4Fe-4S] cluster</name>
        <dbReference type="ChEBI" id="CHEBI:49883"/>
        <label>2</label>
    </ligand>
</feature>
<proteinExistence type="inferred from homology"/>
<dbReference type="InterPro" id="IPR019554">
    <property type="entry name" value="Soluble_ligand-bd"/>
</dbReference>
<keyword evidence="3 8" id="KW-0479">Metal-binding</keyword>
<sequence length="433" mass="48625">MIKKSRKVRDYKELTKALPTMRFLEPESVYIHLQNGRCKTYDLYVKEGDYVKLGEVIGIRHGGFFEQPIHATVSGTVGTVSKKLHRTGRKVDCVEIRNDFKETYHESIVDRTDQAIAELTQDDMVQILKEKSLVGLGGSGFPSYIKLATKEKIDTVVINAVECEPYLSSDYRLILEHPRRVIAGMTYIMQALHVKTGIIAIKKSKDPLYQVLTQVIKGKFPEYDIQVVKLGDYYPQGWEIEVFRNALGIDVPHGELPMKYGVIGFNVSTAAGVYDAIKHNLPVTKRYFTLTGDAIKYPQNYRVKVGTSVKKLIELSDGFKEDYDKVNIIMGGPMMGVSTVSCDVIVSKTTTSVIVLQDTDYEEQPCVRCGSCVYSCPAHLEPVQIMNAVKRNDKDVMKGLGAYKCIECGLCAYVCTSKIHVTDYVRKAKRLIG</sequence>
<feature type="binding site" evidence="8">
    <location>
        <position position="408"/>
    </location>
    <ligand>
        <name>[4Fe-4S] cluster</name>
        <dbReference type="ChEBI" id="CHEBI:49883"/>
        <label>2</label>
    </ligand>
</feature>
<feature type="binding site" evidence="8">
    <location>
        <position position="366"/>
    </location>
    <ligand>
        <name>[4Fe-4S] cluster</name>
        <dbReference type="ChEBI" id="CHEBI:49883"/>
        <label>1</label>
    </ligand>
</feature>
<comment type="similarity">
    <text evidence="8">Belongs to the 4Fe4S bacterial-type ferredoxin family. RnfC subfamily.</text>
</comment>
<accession>A0A7L7KQQ5</accession>
<keyword evidence="1 8" id="KW-0813">Transport</keyword>
<dbReference type="AlphaFoldDB" id="A0A7L7KQQ5"/>
<name>A0A7L7KQQ5_9MOLU</name>
<evidence type="ECO:0000313" key="10">
    <source>
        <dbReference type="EMBL" id="QMS84284.1"/>
    </source>
</evidence>
<feature type="domain" description="4Fe-4S ferredoxin-type" evidence="9">
    <location>
        <begin position="357"/>
        <end position="388"/>
    </location>
</feature>
<dbReference type="SUPFAM" id="SSF142019">
    <property type="entry name" value="Nqo1 FMN-binding domain-like"/>
    <property type="match status" value="1"/>
</dbReference>
<keyword evidence="8" id="KW-1003">Cell membrane</keyword>
<feature type="binding site" evidence="8">
    <location>
        <position position="369"/>
    </location>
    <ligand>
        <name>[4Fe-4S] cluster</name>
        <dbReference type="ChEBI" id="CHEBI:49883"/>
        <label>1</label>
    </ligand>
</feature>
<dbReference type="Pfam" id="PF01512">
    <property type="entry name" value="Complex1_51K"/>
    <property type="match status" value="1"/>
</dbReference>
<comment type="subcellular location">
    <subcellularLocation>
        <location evidence="8">Cell membrane</location>
        <topology evidence="8">Peripheral membrane protein</topology>
    </subcellularLocation>
</comment>
<evidence type="ECO:0000256" key="2">
    <source>
        <dbReference type="ARBA" id="ARBA00022485"/>
    </source>
</evidence>
<feature type="binding site" evidence="8">
    <location>
        <position position="411"/>
    </location>
    <ligand>
        <name>[4Fe-4S] cluster</name>
        <dbReference type="ChEBI" id="CHEBI:49883"/>
        <label>2</label>
    </ligand>
</feature>
<keyword evidence="7 8" id="KW-0411">Iron-sulfur</keyword>
<dbReference type="InterPro" id="IPR017896">
    <property type="entry name" value="4Fe4S_Fe-S-bd"/>
</dbReference>
<dbReference type="EC" id="7.-.-.-" evidence="8"/>
<dbReference type="GO" id="GO:0046872">
    <property type="term" value="F:metal ion binding"/>
    <property type="evidence" value="ECO:0007669"/>
    <property type="project" value="UniProtKB-KW"/>
</dbReference>
<dbReference type="GO" id="GO:0009055">
    <property type="term" value="F:electron transfer activity"/>
    <property type="evidence" value="ECO:0007669"/>
    <property type="project" value="InterPro"/>
</dbReference>
<evidence type="ECO:0000259" key="9">
    <source>
        <dbReference type="PROSITE" id="PS51379"/>
    </source>
</evidence>
<reference evidence="10 11" key="1">
    <citation type="submission" date="2020-02" db="EMBL/GenBank/DDBJ databases">
        <authorList>
            <person name="Zheng R.K."/>
            <person name="Sun C.M."/>
        </authorList>
    </citation>
    <scope>NUCLEOTIDE SEQUENCE [LARGE SCALE GENOMIC DNA]</scope>
    <source>
        <strain evidence="11">zrk13</strain>
    </source>
</reference>